<protein>
    <submittedName>
        <fullName evidence="1">Uncharacterized protein</fullName>
    </submittedName>
</protein>
<dbReference type="EMBL" id="JACXVP010000010">
    <property type="protein sequence ID" value="KAG5579734.1"/>
    <property type="molecule type" value="Genomic_DNA"/>
</dbReference>
<comment type="caution">
    <text evidence="1">The sequence shown here is derived from an EMBL/GenBank/DDBJ whole genome shotgun (WGS) entry which is preliminary data.</text>
</comment>
<accession>A0A9J5WXR1</accession>
<organism evidence="1 2">
    <name type="scientific">Solanum commersonii</name>
    <name type="common">Commerson's wild potato</name>
    <name type="synonym">Commerson's nightshade</name>
    <dbReference type="NCBI Taxonomy" id="4109"/>
    <lineage>
        <taxon>Eukaryota</taxon>
        <taxon>Viridiplantae</taxon>
        <taxon>Streptophyta</taxon>
        <taxon>Embryophyta</taxon>
        <taxon>Tracheophyta</taxon>
        <taxon>Spermatophyta</taxon>
        <taxon>Magnoliopsida</taxon>
        <taxon>eudicotyledons</taxon>
        <taxon>Gunneridae</taxon>
        <taxon>Pentapetalae</taxon>
        <taxon>asterids</taxon>
        <taxon>lamiids</taxon>
        <taxon>Solanales</taxon>
        <taxon>Solanaceae</taxon>
        <taxon>Solanoideae</taxon>
        <taxon>Solaneae</taxon>
        <taxon>Solanum</taxon>
    </lineage>
</organism>
<reference evidence="1 2" key="1">
    <citation type="submission" date="2020-09" db="EMBL/GenBank/DDBJ databases">
        <title>De no assembly of potato wild relative species, Solanum commersonii.</title>
        <authorList>
            <person name="Cho K."/>
        </authorList>
    </citation>
    <scope>NUCLEOTIDE SEQUENCE [LARGE SCALE GENOMIC DNA]</scope>
    <source>
        <strain evidence="1">LZ3.2</strain>
        <tissue evidence="1">Leaf</tissue>
    </source>
</reference>
<dbReference type="Proteomes" id="UP000824120">
    <property type="component" value="Chromosome 10"/>
</dbReference>
<name>A0A9J5WXR1_SOLCO</name>
<sequence length="130" mass="14527">MGEERRGKEFDGSPTSCLRRGSRDSIGVVWYNKVTTMCLFCHVCKICAQGRYLILGLSARCHYICPISNEAYIQSPSKVDQPITVPDRHSKVPAQLKNQTWKGVSSGGLERPLVNLCQQYAGKVNLQSCY</sequence>
<gene>
    <name evidence="1" type="ORF">H5410_050361</name>
</gene>
<dbReference type="AlphaFoldDB" id="A0A9J5WXR1"/>
<evidence type="ECO:0000313" key="2">
    <source>
        <dbReference type="Proteomes" id="UP000824120"/>
    </source>
</evidence>
<evidence type="ECO:0000313" key="1">
    <source>
        <dbReference type="EMBL" id="KAG5579734.1"/>
    </source>
</evidence>
<proteinExistence type="predicted"/>
<keyword evidence="2" id="KW-1185">Reference proteome</keyword>